<proteinExistence type="inferred from homology"/>
<dbReference type="GO" id="GO:0016787">
    <property type="term" value="F:hydrolase activity"/>
    <property type="evidence" value="ECO:0007669"/>
    <property type="project" value="UniProtKB-UniRule"/>
</dbReference>
<keyword evidence="1" id="KW-1003">Cell membrane</keyword>
<dbReference type="Pfam" id="PF01368">
    <property type="entry name" value="DHH"/>
    <property type="match status" value="1"/>
</dbReference>
<keyword evidence="6" id="KW-1185">Reference proteome</keyword>
<dbReference type="InterPro" id="IPR003156">
    <property type="entry name" value="DHHA1_dom"/>
</dbReference>
<dbReference type="Gene3D" id="3.30.450.20">
    <property type="entry name" value="PAS domain"/>
    <property type="match status" value="1"/>
</dbReference>
<keyword evidence="2" id="KW-0464">Manganese</keyword>
<keyword evidence="2" id="KW-0479">Metal-binding</keyword>
<protein>
    <recommendedName>
        <fullName evidence="1">Cyclic-di-AMP phosphodiesterase</fullName>
        <ecNumber evidence="1">3.1.4.-</ecNumber>
    </recommendedName>
</protein>
<dbReference type="RefSeq" id="WP_087679406.1">
    <property type="nucleotide sequence ID" value="NZ_FUWV01000016.1"/>
</dbReference>
<dbReference type="GO" id="GO:0046872">
    <property type="term" value="F:metal ion binding"/>
    <property type="evidence" value="ECO:0007669"/>
    <property type="project" value="UniProtKB-KW"/>
</dbReference>
<keyword evidence="3" id="KW-0812">Transmembrane</keyword>
<feature type="binding site" evidence="2">
    <location>
        <position position="360"/>
    </location>
    <ligand>
        <name>Mn(2+)</name>
        <dbReference type="ChEBI" id="CHEBI:29035"/>
        <label>1</label>
    </ligand>
</feature>
<dbReference type="Pfam" id="PF24898">
    <property type="entry name" value="GGDEF_GdpP"/>
    <property type="match status" value="1"/>
</dbReference>
<keyword evidence="1 3" id="KW-0472">Membrane</keyword>
<evidence type="ECO:0000256" key="1">
    <source>
        <dbReference type="PIRNR" id="PIRNR026583"/>
    </source>
</evidence>
<dbReference type="SUPFAM" id="SSF64182">
    <property type="entry name" value="DHH phosphoesterases"/>
    <property type="match status" value="1"/>
</dbReference>
<dbReference type="PANTHER" id="PTHR47618">
    <property type="entry name" value="BIFUNCTIONAL OLIGORIBONUCLEASE AND PAP PHOSPHATASE NRNA"/>
    <property type="match status" value="1"/>
</dbReference>
<feature type="binding site" evidence="2">
    <location>
        <position position="511"/>
    </location>
    <ligand>
        <name>Mn(2+)</name>
        <dbReference type="ChEBI" id="CHEBI:29035"/>
        <label>2</label>
    </ligand>
</feature>
<feature type="binding site" evidence="2">
    <location>
        <position position="456"/>
    </location>
    <ligand>
        <name>Mn(2+)</name>
        <dbReference type="ChEBI" id="CHEBI:29035"/>
        <label>2</label>
    </ligand>
</feature>
<dbReference type="InterPro" id="IPR000160">
    <property type="entry name" value="GGDEF_dom"/>
</dbReference>
<name>A0A1T4PH20_9FIRM</name>
<accession>A0A1T4PH20</accession>
<reference evidence="5 6" key="1">
    <citation type="submission" date="2017-02" db="EMBL/GenBank/DDBJ databases">
        <authorList>
            <person name="Peterson S.W."/>
        </authorList>
    </citation>
    <scope>NUCLEOTIDE SEQUENCE [LARGE SCALE GENOMIC DNA]</scope>
    <source>
        <strain evidence="5 6">DSM 15102</strain>
    </source>
</reference>
<dbReference type="Proteomes" id="UP000196365">
    <property type="component" value="Unassembled WGS sequence"/>
</dbReference>
<comment type="function">
    <text evidence="1">Has phosphodiesterase (PDE) activity against cyclic-di-AMP (c-di-AMP).</text>
</comment>
<gene>
    <name evidence="5" type="ORF">SAMN02745973_02054</name>
</gene>
<comment type="catalytic activity">
    <reaction evidence="1">
        <text>3',3'-c-di-AMP + H2O = 5'-O-phosphonoadenylyl-(3'-&gt;5')-adenosine + H(+)</text>
        <dbReference type="Rhea" id="RHEA:54420"/>
        <dbReference type="ChEBI" id="CHEBI:15377"/>
        <dbReference type="ChEBI" id="CHEBI:15378"/>
        <dbReference type="ChEBI" id="CHEBI:71500"/>
        <dbReference type="ChEBI" id="CHEBI:138171"/>
    </reaction>
</comment>
<evidence type="ECO:0000256" key="2">
    <source>
        <dbReference type="PIRSR" id="PIRSR026583-50"/>
    </source>
</evidence>
<dbReference type="OrthoDB" id="9759476at2"/>
<dbReference type="Pfam" id="PF02272">
    <property type="entry name" value="DHHA1"/>
    <property type="match status" value="1"/>
</dbReference>
<dbReference type="PANTHER" id="PTHR47618:SF2">
    <property type="entry name" value="CYCLIC-DI-AMP PHOSPHODIESTERASE GDPP"/>
    <property type="match status" value="1"/>
</dbReference>
<feature type="binding site" evidence="2">
    <location>
        <position position="432"/>
    </location>
    <ligand>
        <name>Mn(2+)</name>
        <dbReference type="ChEBI" id="CHEBI:29035"/>
        <label>1</label>
    </ligand>
</feature>
<dbReference type="GO" id="GO:0005886">
    <property type="term" value="C:plasma membrane"/>
    <property type="evidence" value="ECO:0007669"/>
    <property type="project" value="UniProtKB-SubCell"/>
</dbReference>
<dbReference type="InterPro" id="IPR014528">
    <property type="entry name" value="GdpP/PdeA"/>
</dbReference>
<dbReference type="Gene3D" id="3.10.310.30">
    <property type="match status" value="1"/>
</dbReference>
<dbReference type="FunFam" id="3.90.1640.10:FF:000002">
    <property type="entry name" value="Cyclic-di-AMP phosphodiesterase"/>
    <property type="match status" value="1"/>
</dbReference>
<dbReference type="PROSITE" id="PS50887">
    <property type="entry name" value="GGDEF"/>
    <property type="match status" value="1"/>
</dbReference>
<comment type="subcellular location">
    <subcellularLocation>
        <location evidence="1">Cell membrane</location>
    </subcellularLocation>
</comment>
<dbReference type="InterPro" id="IPR051319">
    <property type="entry name" value="Oligoribo/pAp-PDE_c-di-AMP_PDE"/>
</dbReference>
<dbReference type="Gene3D" id="3.30.70.270">
    <property type="match status" value="1"/>
</dbReference>
<dbReference type="InterPro" id="IPR043128">
    <property type="entry name" value="Rev_trsase/Diguanyl_cyclase"/>
</dbReference>
<evidence type="ECO:0000313" key="5">
    <source>
        <dbReference type="EMBL" id="SJZ90088.1"/>
    </source>
</evidence>
<comment type="cofactor">
    <cofactor evidence="2">
        <name>Mn(2+)</name>
        <dbReference type="ChEBI" id="CHEBI:29035"/>
    </cofactor>
    <text evidence="2">For phosphodiesterase activity, probably binds 2 Mn(2+) per subunit.</text>
</comment>
<dbReference type="GO" id="GO:0106409">
    <property type="term" value="F:cyclic-di-AMP phosphodiesterase activity"/>
    <property type="evidence" value="ECO:0007669"/>
    <property type="project" value="RHEA"/>
</dbReference>
<evidence type="ECO:0000256" key="3">
    <source>
        <dbReference type="SAM" id="Phobius"/>
    </source>
</evidence>
<feature type="binding site" evidence="2">
    <location>
        <position position="366"/>
    </location>
    <ligand>
        <name>Mn(2+)</name>
        <dbReference type="ChEBI" id="CHEBI:29035"/>
        <label>2</label>
    </ligand>
</feature>
<dbReference type="InterPro" id="IPR001667">
    <property type="entry name" value="DDH_dom"/>
</dbReference>
<evidence type="ECO:0000313" key="6">
    <source>
        <dbReference type="Proteomes" id="UP000196365"/>
    </source>
</evidence>
<dbReference type="PIRSF" id="PIRSF026583">
    <property type="entry name" value="YybT"/>
    <property type="match status" value="1"/>
</dbReference>
<dbReference type="AlphaFoldDB" id="A0A1T4PH20"/>
<organism evidence="5 6">
    <name type="scientific">Garciella nitratireducens DSM 15102</name>
    <dbReference type="NCBI Taxonomy" id="1121911"/>
    <lineage>
        <taxon>Bacteria</taxon>
        <taxon>Bacillati</taxon>
        <taxon>Bacillota</taxon>
        <taxon>Clostridia</taxon>
        <taxon>Eubacteriales</taxon>
        <taxon>Eubacteriaceae</taxon>
        <taxon>Garciella</taxon>
    </lineage>
</organism>
<sequence>MKNGKFRNFFIPDTKIYLWIIAILIGIIFFYNIEIAIVGSLLLVYLIYYNWKIIDEKKIEFTEYVENLSMDIDVATQQILLDLPFPLAILEGNGTIMWYNSKFADISNQSEILGKKIKDLYSDIDIKRILEKKQEKNIFIQTEDGRSYEVLSKVVESSLSKHDNRPIIMLYWVDKTQYQQMKERYYQEKEIISIIQVDNYDEVMQSVSENNRSLVTAAIDRKINMWAKEIDALIKKFSDDKYILVFQKKYMSNLEEKRFDILDIVRDIQSGNKIPITLSIGVGIGEDDTPIESYESANAALDIALGRGGDQAVVKKGEKLFFYGGKSQAVEKRTKVKARVIAHALKQFIEQADQIFIMGHKSPDLDSLGSALGIYRACKTLEREAFIILKQSNPNIEILHRRLIKEGYQEVLIEPEKARKMITENTLLVICDTHRPSFTEEPELIDMIDRVVLIDHHRRGSEFIEDPILTYLEPYASSTNELVTEILQYITEKIELEPVEADAMLAGIFIDTKNFTFKTGVRTFEAASFLRRKGANTVSAKLLFQSDMSTFLKKAETVKKAEIYRDHIAISISPSDEKDATLIAAQAADELLNIHGIVCSFVLTHYQNQVFISGRSLGDISVQLILEKLGGGGHLSVAGAQLLDVSFDQAIAMLKKAIDEYLEEGEKK</sequence>
<feature type="binding site" evidence="2">
    <location>
        <position position="364"/>
    </location>
    <ligand>
        <name>Mn(2+)</name>
        <dbReference type="ChEBI" id="CHEBI:29035"/>
        <label>1</label>
    </ligand>
</feature>
<dbReference type="InterPro" id="IPR038763">
    <property type="entry name" value="DHH_sf"/>
</dbReference>
<dbReference type="Gene3D" id="3.90.1640.10">
    <property type="entry name" value="inorganic pyrophosphatase (n-terminal core)"/>
    <property type="match status" value="1"/>
</dbReference>
<feature type="binding site" evidence="2">
    <location>
        <position position="432"/>
    </location>
    <ligand>
        <name>Mn(2+)</name>
        <dbReference type="ChEBI" id="CHEBI:29035"/>
        <label>2</label>
    </ligand>
</feature>
<feature type="domain" description="GGDEF" evidence="4">
    <location>
        <begin position="188"/>
        <end position="317"/>
    </location>
</feature>
<dbReference type="EMBL" id="FUWV01000016">
    <property type="protein sequence ID" value="SJZ90088.1"/>
    <property type="molecule type" value="Genomic_DNA"/>
</dbReference>
<dbReference type="EC" id="3.1.4.-" evidence="1"/>
<keyword evidence="1" id="KW-0378">Hydrolase</keyword>
<comment type="similarity">
    <text evidence="1">Belongs to the GdpP/PdeA phosphodiesterase family.</text>
</comment>
<dbReference type="GO" id="GO:0003676">
    <property type="term" value="F:nucleic acid binding"/>
    <property type="evidence" value="ECO:0007669"/>
    <property type="project" value="UniProtKB-UniRule"/>
</dbReference>
<feature type="transmembrane region" description="Helical" evidence="3">
    <location>
        <begin position="16"/>
        <end position="48"/>
    </location>
</feature>
<keyword evidence="3" id="KW-1133">Transmembrane helix</keyword>
<evidence type="ECO:0000259" key="4">
    <source>
        <dbReference type="PROSITE" id="PS50887"/>
    </source>
</evidence>